<organism evidence="3 4">
    <name type="scientific">Marmota monax</name>
    <name type="common">Woodchuck</name>
    <dbReference type="NCBI Taxonomy" id="9995"/>
    <lineage>
        <taxon>Eukaryota</taxon>
        <taxon>Metazoa</taxon>
        <taxon>Chordata</taxon>
        <taxon>Craniata</taxon>
        <taxon>Vertebrata</taxon>
        <taxon>Euteleostomi</taxon>
        <taxon>Mammalia</taxon>
        <taxon>Eutheria</taxon>
        <taxon>Euarchontoglires</taxon>
        <taxon>Glires</taxon>
        <taxon>Rodentia</taxon>
        <taxon>Sciuromorpha</taxon>
        <taxon>Sciuridae</taxon>
        <taxon>Xerinae</taxon>
        <taxon>Marmotini</taxon>
        <taxon>Marmota</taxon>
    </lineage>
</organism>
<proteinExistence type="predicted"/>
<accession>A0A5E4B2Q8</accession>
<feature type="compositionally biased region" description="Polar residues" evidence="1">
    <location>
        <begin position="43"/>
        <end position="55"/>
    </location>
</feature>
<dbReference type="Proteomes" id="UP000662637">
    <property type="component" value="Unassembled WGS sequence"/>
</dbReference>
<gene>
    <name evidence="2" type="ORF">GHT09_013411</name>
    <name evidence="3" type="ORF">MONAX_5E025663</name>
</gene>
<keyword evidence="2" id="KW-0449">Lipoprotein</keyword>
<name>A0A5E4B2Q8_MARMO</name>
<evidence type="ECO:0000256" key="1">
    <source>
        <dbReference type="SAM" id="MobiDB-lite"/>
    </source>
</evidence>
<dbReference type="EMBL" id="CABDUW010000226">
    <property type="protein sequence ID" value="VTJ63356.1"/>
    <property type="molecule type" value="Genomic_DNA"/>
</dbReference>
<feature type="region of interest" description="Disordered" evidence="1">
    <location>
        <begin position="43"/>
        <end position="148"/>
    </location>
</feature>
<dbReference type="AlphaFoldDB" id="A0A5E4B2Q8"/>
<protein>
    <submittedName>
        <fullName evidence="2">Low-density lipoprotein receptor-related protein 2</fullName>
    </submittedName>
</protein>
<dbReference type="EMBL" id="WJEC01002963">
    <property type="protein sequence ID" value="KAF7475705.1"/>
    <property type="molecule type" value="Genomic_DNA"/>
</dbReference>
<evidence type="ECO:0000313" key="2">
    <source>
        <dbReference type="EMBL" id="KAF7475705.1"/>
    </source>
</evidence>
<evidence type="ECO:0000313" key="4">
    <source>
        <dbReference type="Proteomes" id="UP000335636"/>
    </source>
</evidence>
<reference evidence="2" key="2">
    <citation type="submission" date="2020-08" db="EMBL/GenBank/DDBJ databases">
        <authorList>
            <person name="Shumante A."/>
            <person name="Zimin A.V."/>
            <person name="Puiu D."/>
            <person name="Salzberg S.L."/>
        </authorList>
    </citation>
    <scope>NUCLEOTIDE SEQUENCE</scope>
    <source>
        <strain evidence="2">WC2-LM</strain>
        <tissue evidence="2">Liver</tissue>
    </source>
</reference>
<evidence type="ECO:0000313" key="3">
    <source>
        <dbReference type="EMBL" id="VTJ63356.1"/>
    </source>
</evidence>
<keyword evidence="4" id="KW-1185">Reference proteome</keyword>
<sequence>MALDEHFAMEMGKQPVIFENPMYAARDGAVQVVLPSQMTMSGNVDNKNYGSSINPSEIEPKPTSPDADGTQATKWNIFKRKPKQTTNFENPIYAEMDPEQKESVAVAPPPSPSLPTKTSPKKDPSPGYTATEDTFKDTANLVKEDSEV</sequence>
<reference evidence="3 4" key="1">
    <citation type="submission" date="2019-04" db="EMBL/GenBank/DDBJ databases">
        <authorList>
            <person name="Alioto T."/>
            <person name="Alioto T."/>
        </authorList>
    </citation>
    <scope>NUCLEOTIDE SEQUENCE [LARGE SCALE GENOMIC DNA]</scope>
</reference>
<keyword evidence="2" id="KW-0675">Receptor</keyword>
<dbReference type="Proteomes" id="UP000335636">
    <property type="component" value="Unassembled WGS sequence"/>
</dbReference>